<dbReference type="Pfam" id="PF25794">
    <property type="entry name" value="SACS"/>
    <property type="match status" value="1"/>
</dbReference>
<dbReference type="InterPro" id="IPR058210">
    <property type="entry name" value="SACS/Nov_dom"/>
</dbReference>
<dbReference type="OrthoDB" id="1262810at2759"/>
<evidence type="ECO:0000313" key="2">
    <source>
        <dbReference type="EMBL" id="CUG06939.1"/>
    </source>
</evidence>
<dbReference type="GO" id="GO:0030544">
    <property type="term" value="F:Hsp70 protein binding"/>
    <property type="evidence" value="ECO:0007669"/>
    <property type="project" value="TreeGrafter"/>
</dbReference>
<dbReference type="AlphaFoldDB" id="A0A0S4IXW6"/>
<dbReference type="PANTHER" id="PTHR15600:SF42">
    <property type="entry name" value="SACSIN"/>
    <property type="match status" value="1"/>
</dbReference>
<dbReference type="SUPFAM" id="SSF55874">
    <property type="entry name" value="ATPase domain of HSP90 chaperone/DNA topoisomerase II/histidine kinase"/>
    <property type="match status" value="1"/>
</dbReference>
<feature type="domain" description="Sacsin/Nov" evidence="1">
    <location>
        <begin position="429"/>
        <end position="666"/>
    </location>
</feature>
<dbReference type="Proteomes" id="UP000051952">
    <property type="component" value="Unassembled WGS sequence"/>
</dbReference>
<dbReference type="NCBIfam" id="NF047352">
    <property type="entry name" value="P_loop_sacsin"/>
    <property type="match status" value="1"/>
</dbReference>
<proteinExistence type="predicted"/>
<dbReference type="PANTHER" id="PTHR15600">
    <property type="entry name" value="SACSIN"/>
    <property type="match status" value="1"/>
</dbReference>
<dbReference type="VEuPathDB" id="TriTrypDB:BSAL_73515"/>
<gene>
    <name evidence="2" type="ORF">BSAL_73515</name>
</gene>
<organism evidence="2 3">
    <name type="scientific">Bodo saltans</name>
    <name type="common">Flagellated protozoan</name>
    <dbReference type="NCBI Taxonomy" id="75058"/>
    <lineage>
        <taxon>Eukaryota</taxon>
        <taxon>Discoba</taxon>
        <taxon>Euglenozoa</taxon>
        <taxon>Kinetoplastea</taxon>
        <taxon>Metakinetoplastina</taxon>
        <taxon>Eubodonida</taxon>
        <taxon>Bodonidae</taxon>
        <taxon>Bodo</taxon>
    </lineage>
</organism>
<dbReference type="InterPro" id="IPR052972">
    <property type="entry name" value="Sacsin_chaperone_reg"/>
</dbReference>
<accession>A0A0S4IXW6</accession>
<feature type="non-terminal residue" evidence="2">
    <location>
        <position position="1082"/>
    </location>
</feature>
<dbReference type="InterPro" id="IPR036890">
    <property type="entry name" value="HATPase_C_sf"/>
</dbReference>
<name>A0A0S4IXW6_BODSA</name>
<keyword evidence="3" id="KW-1185">Reference proteome</keyword>
<reference evidence="3" key="1">
    <citation type="submission" date="2015-09" db="EMBL/GenBank/DDBJ databases">
        <authorList>
            <consortium name="Pathogen Informatics"/>
        </authorList>
    </citation>
    <scope>NUCLEOTIDE SEQUENCE [LARGE SCALE GENOMIC DNA]</scope>
    <source>
        <strain evidence="3">Lake Konstanz</strain>
    </source>
</reference>
<evidence type="ECO:0000313" key="3">
    <source>
        <dbReference type="Proteomes" id="UP000051952"/>
    </source>
</evidence>
<dbReference type="EMBL" id="CYKH01000620">
    <property type="protein sequence ID" value="CUG06939.1"/>
    <property type="molecule type" value="Genomic_DNA"/>
</dbReference>
<dbReference type="Gene3D" id="3.30.565.10">
    <property type="entry name" value="Histidine kinase-like ATPase, C-terminal domain"/>
    <property type="match status" value="1"/>
</dbReference>
<evidence type="ECO:0000259" key="1">
    <source>
        <dbReference type="Pfam" id="PF25794"/>
    </source>
</evidence>
<feature type="non-terminal residue" evidence="2">
    <location>
        <position position="1"/>
    </location>
</feature>
<sequence length="1082" mass="119404">EPKLLDFLGIATRISGSSLTQFSTLASEYFRSCGVIKDPCSHQAKQWLQLSRALLKYLENWAATTMLADITQFTQLKIVPVLVGEDSCLLGTNTAEMNFSFEEAACARNANIFRLCPIGSRYRCIHPAVYDDNDTTSSARQGNFPRLSTSMWNTEPDIYETLAYIAKMSGVHSLISYTAPAVVPPPHRPSVEDWHAVLAYVDAAASKATEDVKLMQVIRSSFSKGLFSPTKNIAIPLHELSLDFTSEDCYPIISYIECENRHLTALWKVLQIPECHSFGTLRRQLLHYSCEWRRSTNSNNATTLTKQLLVAYINVVKLMVDKFPHESRAFCQQSGNNAAADDERLWLPVVNGSLKPGHELFYDISTVLSTDSGIPAPDKALTLHPGIGIEIAKCLDLQHVSVQLVSRMQHSARQRNLSNITFQARGQRQKVTDSIKRVLGDYSDKQSAIVEMLQNADDAGAKNVTFYLDTRSFDTTTPEGLLGREMIRCQGPSLVVFNDQLFSTADFDALYSIGCGHKAGDRTAIGRFGVGFNAVYRLTDCVSIISGDTTQFLDPAAAHLGMATETDPGLMIQHTSEPTLASTFPAQFAPYAFYGVDLTKKFEGTLFRLPLREAVRKDISLCNELYTPSAIRLLFQGFDAFLPHILLFLKNVETISFMEVTDDASHRASPPRCELISRVSIHDYVDHHDDVVDERILSPPSLPSMSLPAAGTSRLDATSRVVVREYRKELLASVNGSLSSSSSGSLHRAVVSVSIERNAAAERPKECYSWLLCSVIRSSQDLPTLACDPTLKPKLLPWGAVALQLFTGRSVPNGGDSNECSRGLRSFVLDGSRRLPSHLEPCRTRQSILHCSLPLPSVKGEFPFHVHGSFALTSDRRGMWTHSLSDEQSWEVTWNQYILGTVVADAAVRALELYPSLASATPLVQSSAISARATVDQNALRSYYELFPTATEGTEGYAIFRTGFYKEIFRSQAKLLWCHMKNSDNGPDISQERDSALGQLGGTFVAALEACCVLSDVPQKTMLLPSQAAPLPSHQVGPFGFAAPQQQPNYVCSLDDDIAAYCIPLGQSLCRVPGRVVEELRQ</sequence>
<protein>
    <recommendedName>
        <fullName evidence="1">Sacsin/Nov domain-containing protein</fullName>
    </recommendedName>
</protein>